<dbReference type="InterPro" id="IPR004294">
    <property type="entry name" value="Carotenoid_Oase"/>
</dbReference>
<reference evidence="6" key="1">
    <citation type="submission" date="2020-10" db="EMBL/GenBank/DDBJ databases">
        <authorList>
            <person name="Kusch S."/>
        </authorList>
    </citation>
    <scope>NUCLEOTIDE SEQUENCE</scope>
    <source>
        <strain evidence="6">SwB9</strain>
    </source>
</reference>
<proteinExistence type="inferred from homology"/>
<keyword evidence="4 5" id="KW-0408">Iron</keyword>
<accession>A0A8H2VQ99</accession>
<dbReference type="GO" id="GO:0016121">
    <property type="term" value="P:carotene catabolic process"/>
    <property type="evidence" value="ECO:0007669"/>
    <property type="project" value="TreeGrafter"/>
</dbReference>
<comment type="similarity">
    <text evidence="1">Belongs to the carotenoid oxygenase family.</text>
</comment>
<sequence length="604" mass="68297">MLLASVKFLFYNSCIPLLHSYIAFNLYTDTNTNLFDLDPFIPTHNYSPIINMTMLNDPPSAATLPLRDPSAPSALKNIPSTTSSNPNTCNLGSKWPTALDLAGSNLPCRLEGEVADLVVVGTIPPQIHGTFYRVMSDPFVPPHPQNVPVDGDGNISAFRFHDGIVDMKMRYIETERYKLERRANKALFGLYRNPYTHHPCVRAAVDSTANTNLVMWADKLLALKEVALPYEVDGDTLETVGYDPFASEGIKSKTFTAHPKVDPFTDELVVFGYEAKGLATLDVVTYTLDARGKKVEELWVKSPWCAFIHDCAITENWLILVCWCFEADVERMKKGGQHWAWDYERPATFIVVPRRKLTPLPDGWKQGESRFYEWKNCMPVHTAGAWEGEDGKLYMESSRVHDNAFPFFPPDDGRLPSPDTKGDFARWEFDLSQPSGSKIPDPVIVLDVPCEFPRIDERFMTKKYNWVFLDVFIPNQSDGRSNIYQGLNGLAMHNNTTNETRYFYAGDDSHVQEPIFIPRSKDAEEGDGWVMAMVERRIANRCDLVVIDTRDFEKAIAIVQLPFHVKAQIHGNWVEATETRGTRSLVREIDELEVSGKGALEPIV</sequence>
<evidence type="ECO:0000256" key="3">
    <source>
        <dbReference type="ARBA" id="ARBA00023002"/>
    </source>
</evidence>
<keyword evidence="2 5" id="KW-0479">Metal-binding</keyword>
<feature type="binding site" evidence="5">
    <location>
        <position position="309"/>
    </location>
    <ligand>
        <name>Fe cation</name>
        <dbReference type="ChEBI" id="CHEBI:24875"/>
        <note>catalytic</note>
    </ligand>
</feature>
<dbReference type="OrthoDB" id="1069523at2759"/>
<dbReference type="EMBL" id="CAJHIA010000007">
    <property type="protein sequence ID" value="CAD6442341.1"/>
    <property type="molecule type" value="Genomic_DNA"/>
</dbReference>
<feature type="binding site" evidence="5">
    <location>
        <position position="381"/>
    </location>
    <ligand>
        <name>Fe cation</name>
        <dbReference type="ChEBI" id="CHEBI:24875"/>
        <note>catalytic</note>
    </ligand>
</feature>
<protein>
    <submittedName>
        <fullName evidence="6">2f696b3b-8ae9-4bfc-a4cb-b4f7cbada31f</fullName>
    </submittedName>
</protein>
<feature type="binding site" evidence="5">
    <location>
        <position position="258"/>
    </location>
    <ligand>
        <name>Fe cation</name>
        <dbReference type="ChEBI" id="CHEBI:24875"/>
        <note>catalytic</note>
    </ligand>
</feature>
<dbReference type="Pfam" id="PF03055">
    <property type="entry name" value="RPE65"/>
    <property type="match status" value="1"/>
</dbReference>
<dbReference type="GO" id="GO:0010436">
    <property type="term" value="F:carotenoid dioxygenase activity"/>
    <property type="evidence" value="ECO:0007669"/>
    <property type="project" value="TreeGrafter"/>
</dbReference>
<evidence type="ECO:0000256" key="5">
    <source>
        <dbReference type="PIRSR" id="PIRSR604294-1"/>
    </source>
</evidence>
<evidence type="ECO:0000256" key="1">
    <source>
        <dbReference type="ARBA" id="ARBA00006787"/>
    </source>
</evidence>
<dbReference type="PANTHER" id="PTHR10543:SF89">
    <property type="entry name" value="CAROTENOID 9,10(9',10')-CLEAVAGE DIOXYGENASE 1"/>
    <property type="match status" value="1"/>
</dbReference>
<comment type="caution">
    <text evidence="6">The sequence shown here is derived from an EMBL/GenBank/DDBJ whole genome shotgun (WGS) entry which is preliminary data.</text>
</comment>
<gene>
    <name evidence="6" type="ORF">SCLTRI_LOCUS2133</name>
</gene>
<evidence type="ECO:0000256" key="2">
    <source>
        <dbReference type="ARBA" id="ARBA00022723"/>
    </source>
</evidence>
<evidence type="ECO:0000313" key="7">
    <source>
        <dbReference type="Proteomes" id="UP000624404"/>
    </source>
</evidence>
<name>A0A8H2VQ99_9HELO</name>
<organism evidence="6 7">
    <name type="scientific">Sclerotinia trifoliorum</name>
    <dbReference type="NCBI Taxonomy" id="28548"/>
    <lineage>
        <taxon>Eukaryota</taxon>
        <taxon>Fungi</taxon>
        <taxon>Dikarya</taxon>
        <taxon>Ascomycota</taxon>
        <taxon>Pezizomycotina</taxon>
        <taxon>Leotiomycetes</taxon>
        <taxon>Helotiales</taxon>
        <taxon>Sclerotiniaceae</taxon>
        <taxon>Sclerotinia</taxon>
    </lineage>
</organism>
<evidence type="ECO:0000256" key="4">
    <source>
        <dbReference type="ARBA" id="ARBA00023004"/>
    </source>
</evidence>
<dbReference type="Proteomes" id="UP000624404">
    <property type="component" value="Unassembled WGS sequence"/>
</dbReference>
<keyword evidence="7" id="KW-1185">Reference proteome</keyword>
<dbReference type="AlphaFoldDB" id="A0A8H2VQ99"/>
<comment type="cofactor">
    <cofactor evidence="5">
        <name>Fe(2+)</name>
        <dbReference type="ChEBI" id="CHEBI:29033"/>
    </cofactor>
    <text evidence="5">Binds 1 Fe(2+) ion per subunit.</text>
</comment>
<evidence type="ECO:0000313" key="6">
    <source>
        <dbReference type="EMBL" id="CAD6442341.1"/>
    </source>
</evidence>
<dbReference type="PANTHER" id="PTHR10543">
    <property type="entry name" value="BETA-CAROTENE DIOXYGENASE"/>
    <property type="match status" value="1"/>
</dbReference>
<feature type="binding site" evidence="5">
    <location>
        <position position="570"/>
    </location>
    <ligand>
        <name>Fe cation</name>
        <dbReference type="ChEBI" id="CHEBI:24875"/>
        <note>catalytic</note>
    </ligand>
</feature>
<dbReference type="GO" id="GO:0046872">
    <property type="term" value="F:metal ion binding"/>
    <property type="evidence" value="ECO:0007669"/>
    <property type="project" value="UniProtKB-KW"/>
</dbReference>
<keyword evidence="3" id="KW-0560">Oxidoreductase</keyword>